<sequence length="160" mass="18233">MSTCSQDQYRNETTINNNFYVQEENNDQQELSSIQSSSSSNDTTTKISTLTEKEDTIHNQKVQASNNMPPFASLLSCFVRIERCQVDKDIYIPGKNLEGNHELQEQATENEEHKTTSSVETKGTLSLYDVDQYLEDNDPMSNMMVLGSPWSQPLDFDTME</sequence>
<comment type="caution">
    <text evidence="2">The sequence shown here is derived from an EMBL/GenBank/DDBJ whole genome shotgun (WGS) entry which is preliminary data.</text>
</comment>
<dbReference type="EMBL" id="CAJNYU010003322">
    <property type="protein sequence ID" value="CAF3661487.1"/>
    <property type="molecule type" value="Genomic_DNA"/>
</dbReference>
<feature type="compositionally biased region" description="Low complexity" evidence="1">
    <location>
        <begin position="32"/>
        <end position="45"/>
    </location>
</feature>
<protein>
    <submittedName>
        <fullName evidence="2">Uncharacterized protein</fullName>
    </submittedName>
</protein>
<proteinExistence type="predicted"/>
<accession>A0A818RXW0</accession>
<evidence type="ECO:0000313" key="3">
    <source>
        <dbReference type="Proteomes" id="UP000663869"/>
    </source>
</evidence>
<gene>
    <name evidence="2" type="ORF">FME351_LOCUS25091</name>
</gene>
<dbReference type="AlphaFoldDB" id="A0A818RXW0"/>
<reference evidence="2" key="1">
    <citation type="submission" date="2021-02" db="EMBL/GenBank/DDBJ databases">
        <authorList>
            <person name="Nowell W R."/>
        </authorList>
    </citation>
    <scope>NUCLEOTIDE SEQUENCE</scope>
</reference>
<dbReference type="Proteomes" id="UP000663869">
    <property type="component" value="Unassembled WGS sequence"/>
</dbReference>
<evidence type="ECO:0000313" key="2">
    <source>
        <dbReference type="EMBL" id="CAF3661487.1"/>
    </source>
</evidence>
<name>A0A818RXW0_9BILA</name>
<organism evidence="2 3">
    <name type="scientific">Rotaria socialis</name>
    <dbReference type="NCBI Taxonomy" id="392032"/>
    <lineage>
        <taxon>Eukaryota</taxon>
        <taxon>Metazoa</taxon>
        <taxon>Spiralia</taxon>
        <taxon>Gnathifera</taxon>
        <taxon>Rotifera</taxon>
        <taxon>Eurotatoria</taxon>
        <taxon>Bdelloidea</taxon>
        <taxon>Philodinida</taxon>
        <taxon>Philodinidae</taxon>
        <taxon>Rotaria</taxon>
    </lineage>
</organism>
<feature type="region of interest" description="Disordered" evidence="1">
    <location>
        <begin position="25"/>
        <end position="45"/>
    </location>
</feature>
<evidence type="ECO:0000256" key="1">
    <source>
        <dbReference type="SAM" id="MobiDB-lite"/>
    </source>
</evidence>